<sequence length="229" mass="26592">MVDITLPFAGTVSAWRQTARRLLAARIPPEHLHWKIGAALDIPRLPAEKFKVRVPERFVHLSDVVGWHDAADRFALLYRTAWGLRLKPTLLTETNDPDVATLITMEQDVLTSLRRFNQRLRLHELPSTTSRRMFAGWCDIQQDPLEIALPRLRRQLSEFDWVIYTPARAVRSTAQQEFIFRPPERPDLPRNTAHPDWVRWLQAQEYPAYDLIGPALPPDFQDDCDLVES</sequence>
<evidence type="ECO:0000259" key="1">
    <source>
        <dbReference type="Pfam" id="PF13566"/>
    </source>
</evidence>
<protein>
    <recommendedName>
        <fullName evidence="1">DUF4130 domain-containing protein</fullName>
    </recommendedName>
</protein>
<dbReference type="RefSeq" id="WP_086449660.1">
    <property type="nucleotide sequence ID" value="NZ_MSPP01000001.1"/>
</dbReference>
<keyword evidence="3" id="KW-1185">Reference proteome</keyword>
<accession>A0A251WZY8</accession>
<dbReference type="OrthoDB" id="5290748at2"/>
<gene>
    <name evidence="2" type="ORF">BVC71_00340</name>
</gene>
<dbReference type="EMBL" id="MSPP01000001">
    <property type="protein sequence ID" value="OUD10007.1"/>
    <property type="molecule type" value="Genomic_DNA"/>
</dbReference>
<evidence type="ECO:0000313" key="3">
    <source>
        <dbReference type="Proteomes" id="UP000194664"/>
    </source>
</evidence>
<proteinExistence type="predicted"/>
<dbReference type="Pfam" id="PF13566">
    <property type="entry name" value="DUF4130"/>
    <property type="match status" value="1"/>
</dbReference>
<dbReference type="InterPro" id="IPR025404">
    <property type="entry name" value="DUF4130"/>
</dbReference>
<reference evidence="2 3" key="1">
    <citation type="submission" date="2016-12" db="EMBL/GenBank/DDBJ databases">
        <title>The draft genome sequence of HSLHS2.</title>
        <authorList>
            <person name="Hu D."/>
            <person name="Wang L."/>
            <person name="Shao Z."/>
        </authorList>
    </citation>
    <scope>NUCLEOTIDE SEQUENCE [LARGE SCALE GENOMIC DNA]</scope>
    <source>
        <strain evidence="2">MCCC 1A06712</strain>
    </source>
</reference>
<organism evidence="2 3">
    <name type="scientific">Marivivens niveibacter</name>
    <dbReference type="NCBI Taxonomy" id="1930667"/>
    <lineage>
        <taxon>Bacteria</taxon>
        <taxon>Pseudomonadati</taxon>
        <taxon>Pseudomonadota</taxon>
        <taxon>Alphaproteobacteria</taxon>
        <taxon>Rhodobacterales</taxon>
        <taxon>Paracoccaceae</taxon>
        <taxon>Marivivens group</taxon>
        <taxon>Marivivens</taxon>
    </lineage>
</organism>
<name>A0A251WZY8_9RHOB</name>
<evidence type="ECO:0000313" key="2">
    <source>
        <dbReference type="EMBL" id="OUD10007.1"/>
    </source>
</evidence>
<dbReference type="AlphaFoldDB" id="A0A251WZY8"/>
<feature type="domain" description="DUF4130" evidence="1">
    <location>
        <begin position="72"/>
        <end position="172"/>
    </location>
</feature>
<comment type="caution">
    <text evidence="2">The sequence shown here is derived from an EMBL/GenBank/DDBJ whole genome shotgun (WGS) entry which is preliminary data.</text>
</comment>
<dbReference type="Proteomes" id="UP000194664">
    <property type="component" value="Unassembled WGS sequence"/>
</dbReference>